<keyword evidence="4" id="KW-1185">Reference proteome</keyword>
<dbReference type="GO" id="GO:0016491">
    <property type="term" value="F:oxidoreductase activity"/>
    <property type="evidence" value="ECO:0007669"/>
    <property type="project" value="UniProtKB-KW"/>
</dbReference>
<dbReference type="GeneID" id="19115979"/>
<dbReference type="PANTHER" id="PTHR37285">
    <property type="entry name" value="SPORE WALL MATURATION PROTEIN DIT1"/>
    <property type="match status" value="1"/>
</dbReference>
<dbReference type="Pfam" id="PF05141">
    <property type="entry name" value="DIT1_PvcA"/>
    <property type="match status" value="1"/>
</dbReference>
<feature type="domain" description="TauD/TfdA-like" evidence="2">
    <location>
        <begin position="305"/>
        <end position="559"/>
    </location>
</feature>
<protein>
    <recommendedName>
        <fullName evidence="2">TauD/TfdA-like domain-containing protein</fullName>
    </recommendedName>
</protein>
<dbReference type="Proteomes" id="UP000011761">
    <property type="component" value="Unassembled WGS sequence"/>
</dbReference>
<dbReference type="RefSeq" id="XP_007671579.1">
    <property type="nucleotide sequence ID" value="XM_007673389.1"/>
</dbReference>
<dbReference type="PANTHER" id="PTHR37285:SF5">
    <property type="entry name" value="SPORE WALL MATURATION PROTEIN DIT1"/>
    <property type="match status" value="1"/>
</dbReference>
<reference evidence="3 4" key="1">
    <citation type="journal article" date="2012" name="PLoS Pathog.">
        <title>Diverse lifestyles and strategies of plant pathogenesis encoded in the genomes of eighteen Dothideomycetes fungi.</title>
        <authorList>
            <person name="Ohm R.A."/>
            <person name="Feau N."/>
            <person name="Henrissat B."/>
            <person name="Schoch C.L."/>
            <person name="Horwitz B.A."/>
            <person name="Barry K.W."/>
            <person name="Condon B.J."/>
            <person name="Copeland A.C."/>
            <person name="Dhillon B."/>
            <person name="Glaser F."/>
            <person name="Hesse C.N."/>
            <person name="Kosti I."/>
            <person name="LaButti K."/>
            <person name="Lindquist E.A."/>
            <person name="Lucas S."/>
            <person name="Salamov A.A."/>
            <person name="Bradshaw R.E."/>
            <person name="Ciuffetti L."/>
            <person name="Hamelin R.C."/>
            <person name="Kema G.H.J."/>
            <person name="Lawrence C."/>
            <person name="Scott J.A."/>
            <person name="Spatafora J.W."/>
            <person name="Turgeon B.G."/>
            <person name="de Wit P.J.G.M."/>
            <person name="Zhong S."/>
            <person name="Goodwin S.B."/>
            <person name="Grigoriev I.V."/>
        </authorList>
    </citation>
    <scope>NUCLEOTIDE SEQUENCE [LARGE SCALE GENOMIC DNA]</scope>
    <source>
        <strain evidence="3 4">UAMH 10762</strain>
    </source>
</reference>
<dbReference type="eggNOG" id="ENOG502RNZ1">
    <property type="taxonomic scope" value="Eukaryota"/>
</dbReference>
<evidence type="ECO:0000256" key="1">
    <source>
        <dbReference type="ARBA" id="ARBA00023002"/>
    </source>
</evidence>
<sequence>MESGSSLSLVLPAFPVKSPNKLVKVLGSLPDEAERFSLLHLNGLCDTLAAITGLPAILTIVSDGLAYNDILGVSDEDVWRYSEALRAMASCNGCVNIRFTRLYDMLTDTVEGSTVNTDAEHFLKTAAWCRTEMEKHRPKDFDVLERLANDADTLTTYCGYKRFLLNEIPEDGLNHKQRDKRNARIAKEMLVRGKAFAELIKLRFSECTRLSVHASLDVGKVSIGMLPQNNSWLMTPWHGALVWEADGGCRMTHRADINEASHELVYKNGVSSYFREKNELFDWPGIDFEHLYPCGLIVRPTNSDNSSLRDVDMVRVRRLTETHSPVILRGFSDARDEPVFVAKASEFGKILPWQNNVIMKVRNERNPDPASTSQLSNEALPMHYDGIFKMSERVDEITGVKTKVSDPPRFQLFMCHAASPHGTGQTLFASSRLFFKYLPSKSWDVEKLSQIRWTCNSHGYFSHTMADLPLVIQHPSTGLPCLRYQQPWASYQTSYGYGSTVIDNGPQSLVPLIDDLLYDRRVCLHFEWEEGDVLASDNFEMHHTRTAFTSDDARELWRIHID</sequence>
<dbReference type="SUPFAM" id="SSF51197">
    <property type="entry name" value="Clavaminate synthase-like"/>
    <property type="match status" value="1"/>
</dbReference>
<organism evidence="3 4">
    <name type="scientific">Baudoinia panamericana (strain UAMH 10762)</name>
    <name type="common">Angels' share fungus</name>
    <name type="synonym">Baudoinia compniacensis (strain UAMH 10762)</name>
    <dbReference type="NCBI Taxonomy" id="717646"/>
    <lineage>
        <taxon>Eukaryota</taxon>
        <taxon>Fungi</taxon>
        <taxon>Dikarya</taxon>
        <taxon>Ascomycota</taxon>
        <taxon>Pezizomycotina</taxon>
        <taxon>Dothideomycetes</taxon>
        <taxon>Dothideomycetidae</taxon>
        <taxon>Mycosphaerellales</taxon>
        <taxon>Teratosphaeriaceae</taxon>
        <taxon>Baudoinia</taxon>
    </lineage>
</organism>
<dbReference type="InterPro" id="IPR003819">
    <property type="entry name" value="TauD/TfdA-like"/>
</dbReference>
<dbReference type="Pfam" id="PF02668">
    <property type="entry name" value="TauD"/>
    <property type="match status" value="1"/>
</dbReference>
<proteinExistence type="predicted"/>
<gene>
    <name evidence="3" type="ORF">BAUCODRAFT_62190</name>
</gene>
<dbReference type="KEGG" id="bcom:BAUCODRAFT_62190"/>
<dbReference type="OMA" id="FEHLYPC"/>
<dbReference type="HOGENOM" id="CLU_015940_0_0_1"/>
<dbReference type="OrthoDB" id="429813at2759"/>
<evidence type="ECO:0000313" key="3">
    <source>
        <dbReference type="EMBL" id="EMD00395.1"/>
    </source>
</evidence>
<dbReference type="InterPro" id="IPR007817">
    <property type="entry name" value="Isocyanide_synthase_DIT1"/>
</dbReference>
<keyword evidence="1" id="KW-0560">Oxidoreductase</keyword>
<dbReference type="EMBL" id="KB445550">
    <property type="protein sequence ID" value="EMD00395.1"/>
    <property type="molecule type" value="Genomic_DNA"/>
</dbReference>
<evidence type="ECO:0000259" key="2">
    <source>
        <dbReference type="Pfam" id="PF02668"/>
    </source>
</evidence>
<name>M2NLM6_BAUPA</name>
<evidence type="ECO:0000313" key="4">
    <source>
        <dbReference type="Proteomes" id="UP000011761"/>
    </source>
</evidence>
<dbReference type="AlphaFoldDB" id="M2NLM6"/>
<accession>M2NLM6</accession>
<dbReference type="Gene3D" id="3.60.130.10">
    <property type="entry name" value="Clavaminate synthase-like"/>
    <property type="match status" value="1"/>
</dbReference>
<dbReference type="InterPro" id="IPR042098">
    <property type="entry name" value="TauD-like_sf"/>
</dbReference>